<evidence type="ECO:0000313" key="1">
    <source>
        <dbReference type="EMBL" id="PKQ27789.1"/>
    </source>
</evidence>
<organism evidence="1 2">
    <name type="scientific">Candidatus Anoxymicrobium japonicum</name>
    <dbReference type="NCBI Taxonomy" id="2013648"/>
    <lineage>
        <taxon>Bacteria</taxon>
        <taxon>Bacillati</taxon>
        <taxon>Actinomycetota</taxon>
        <taxon>Candidatus Geothermincolia</taxon>
        <taxon>Candidatus Geothermincolales</taxon>
        <taxon>Candidatus Anoxymicrobiaceae</taxon>
        <taxon>Candidatus Anoxymicrobium</taxon>
    </lineage>
</organism>
<accession>A0A2N3G4Z6</accession>
<dbReference type="PROSITE" id="PS51257">
    <property type="entry name" value="PROKAR_LIPOPROTEIN"/>
    <property type="match status" value="1"/>
</dbReference>
<dbReference type="EMBL" id="PHEX01000054">
    <property type="protein sequence ID" value="PKQ27789.1"/>
    <property type="molecule type" value="Genomic_DNA"/>
</dbReference>
<proteinExistence type="predicted"/>
<evidence type="ECO:0008006" key="3">
    <source>
        <dbReference type="Google" id="ProtNLM"/>
    </source>
</evidence>
<dbReference type="AlphaFoldDB" id="A0A2N3G4Z6"/>
<gene>
    <name evidence="1" type="ORF">CVT63_06185</name>
</gene>
<dbReference type="Gene3D" id="3.30.700.10">
    <property type="entry name" value="Glycoprotein, Type 4 Pilin"/>
    <property type="match status" value="1"/>
</dbReference>
<comment type="caution">
    <text evidence="1">The sequence shown here is derived from an EMBL/GenBank/DDBJ whole genome shotgun (WGS) entry which is preliminary data.</text>
</comment>
<reference evidence="1 2" key="1">
    <citation type="journal article" date="2017" name="ISME J.">
        <title>Potential for microbial H2 and metal transformations associated with novel bacteria and archaea in deep terrestrial subsurface sediments.</title>
        <authorList>
            <person name="Hernsdorf A.W."/>
            <person name="Amano Y."/>
            <person name="Miyakawa K."/>
            <person name="Ise K."/>
            <person name="Suzuki Y."/>
            <person name="Anantharaman K."/>
            <person name="Probst A."/>
            <person name="Burstein D."/>
            <person name="Thomas B.C."/>
            <person name="Banfield J.F."/>
        </authorList>
    </citation>
    <scope>NUCLEOTIDE SEQUENCE [LARGE SCALE GENOMIC DNA]</scope>
    <source>
        <strain evidence="1">HGW-Actinobacteria-3</strain>
    </source>
</reference>
<protein>
    <recommendedName>
        <fullName evidence="3">Type II secretion system protein GspG C-terminal domain-containing protein</fullName>
    </recommendedName>
</protein>
<sequence length="114" mass="12151">MNRAKTIIAITCVMSLLLIASAVIITLSGCGGSSTVEQAVEQVPKIKEKASSEVRTLNLQMIDSAIQAYYTENGNWPTDINQLSGSFMRGIPKDPAGGTYCIVMQNGEAKAAVR</sequence>
<dbReference type="Proteomes" id="UP000233654">
    <property type="component" value="Unassembled WGS sequence"/>
</dbReference>
<name>A0A2N3G4Z6_9ACTN</name>
<dbReference type="InterPro" id="IPR045584">
    <property type="entry name" value="Pilin-like"/>
</dbReference>
<dbReference type="SUPFAM" id="SSF54523">
    <property type="entry name" value="Pili subunits"/>
    <property type="match status" value="1"/>
</dbReference>
<evidence type="ECO:0000313" key="2">
    <source>
        <dbReference type="Proteomes" id="UP000233654"/>
    </source>
</evidence>